<keyword evidence="4" id="KW-1185">Reference proteome</keyword>
<organism evidence="3 4">
    <name type="scientific">Methylophaga nitratireducenticrescens</name>
    <dbReference type="NCBI Taxonomy" id="754476"/>
    <lineage>
        <taxon>Bacteria</taxon>
        <taxon>Pseudomonadati</taxon>
        <taxon>Pseudomonadota</taxon>
        <taxon>Gammaproteobacteria</taxon>
        <taxon>Thiotrichales</taxon>
        <taxon>Piscirickettsiaceae</taxon>
        <taxon>Methylophaga</taxon>
    </lineage>
</organism>
<name>I1XIP0_METNJ</name>
<dbReference type="PATRIC" id="fig|754476.3.peg.1413"/>
<keyword evidence="2" id="KW-0067">ATP-binding</keyword>
<keyword evidence="1" id="KW-0547">Nucleotide-binding</keyword>
<reference evidence="3 4" key="1">
    <citation type="journal article" date="2012" name="J. Bacteriol.">
        <title>Complete genome sequences of Methylophaga sp. strain JAM1 and Methylophaga sp. strain JAM7.</title>
        <authorList>
            <person name="Villeneuve C."/>
            <person name="Martineau C."/>
            <person name="Mauffrey F."/>
            <person name="Villemur R."/>
        </authorList>
    </citation>
    <scope>NUCLEOTIDE SEQUENCE [LARGE SCALE GENOMIC DNA]</scope>
    <source>
        <strain evidence="3 4">JAM1</strain>
    </source>
</reference>
<dbReference type="EMBL" id="CP003390">
    <property type="protein sequence ID" value="AFI84259.1"/>
    <property type="molecule type" value="Genomic_DNA"/>
</dbReference>
<dbReference type="OrthoDB" id="9775724at2"/>
<dbReference type="AlphaFoldDB" id="I1XIP0"/>
<dbReference type="CDD" id="cd05387">
    <property type="entry name" value="BY-kinase"/>
    <property type="match status" value="1"/>
</dbReference>
<reference evidence="3 4" key="2">
    <citation type="journal article" date="2013" name="Int. J. Syst. Evol. Microbiol.">
        <title>Methylophaga nitratireducenticrescens sp. nov. and Methylophaga frappieri sp. nov., isolated from the biofilm of the methanol-fed denitrification system treating the seawater at the Montreal Biodome.</title>
        <authorList>
            <person name="Villeneuve C."/>
            <person name="Martineau C."/>
            <person name="Mauffrey F."/>
            <person name="Villemur R."/>
        </authorList>
    </citation>
    <scope>NUCLEOTIDE SEQUENCE [LARGE SCALE GENOMIC DNA]</scope>
    <source>
        <strain evidence="3 4">JAM1</strain>
    </source>
</reference>
<dbReference type="InterPro" id="IPR005702">
    <property type="entry name" value="Wzc-like_C"/>
</dbReference>
<evidence type="ECO:0000256" key="1">
    <source>
        <dbReference type="ARBA" id="ARBA00022741"/>
    </source>
</evidence>
<dbReference type="eggNOG" id="COG0489">
    <property type="taxonomic scope" value="Bacteria"/>
</dbReference>
<dbReference type="InterPro" id="IPR050445">
    <property type="entry name" value="Bact_polysacc_biosynth/exp"/>
</dbReference>
<proteinExistence type="predicted"/>
<keyword evidence="3" id="KW-0808">Transferase</keyword>
<evidence type="ECO:0000313" key="4">
    <source>
        <dbReference type="Proteomes" id="UP000009144"/>
    </source>
</evidence>
<evidence type="ECO:0000256" key="2">
    <source>
        <dbReference type="ARBA" id="ARBA00022840"/>
    </source>
</evidence>
<dbReference type="STRING" id="754476.Q7A_1429"/>
<dbReference type="Proteomes" id="UP000009144">
    <property type="component" value="Chromosome"/>
</dbReference>
<gene>
    <name evidence="3" type="ordered locus">Q7A_1429</name>
</gene>
<accession>I1XIP0</accession>
<protein>
    <submittedName>
        <fullName evidence="3">Tyrosine-protein kinase EpsD</fullName>
        <ecNumber evidence="3">2.7.10.2</ecNumber>
    </submittedName>
</protein>
<dbReference type="KEGG" id="mej:Q7A_1429"/>
<dbReference type="HOGENOM" id="CLU_052027_2_1_6"/>
<dbReference type="EC" id="2.7.10.2" evidence="3"/>
<dbReference type="SUPFAM" id="SSF52540">
    <property type="entry name" value="P-loop containing nucleoside triphosphate hydrolases"/>
    <property type="match status" value="1"/>
</dbReference>
<dbReference type="InterPro" id="IPR027417">
    <property type="entry name" value="P-loop_NTPase"/>
</dbReference>
<dbReference type="GO" id="GO:0005886">
    <property type="term" value="C:plasma membrane"/>
    <property type="evidence" value="ECO:0007669"/>
    <property type="project" value="TreeGrafter"/>
</dbReference>
<dbReference type="PANTHER" id="PTHR32309:SF13">
    <property type="entry name" value="FERRIC ENTEROBACTIN TRANSPORT PROTEIN FEPE"/>
    <property type="match status" value="1"/>
</dbReference>
<keyword evidence="3" id="KW-0418">Kinase</keyword>
<dbReference type="Gene3D" id="3.40.50.300">
    <property type="entry name" value="P-loop containing nucleotide triphosphate hydrolases"/>
    <property type="match status" value="1"/>
</dbReference>
<dbReference type="RefSeq" id="WP_014706632.1">
    <property type="nucleotide sequence ID" value="NC_017857.3"/>
</dbReference>
<evidence type="ECO:0000313" key="3">
    <source>
        <dbReference type="EMBL" id="AFI84259.1"/>
    </source>
</evidence>
<dbReference type="PANTHER" id="PTHR32309">
    <property type="entry name" value="TYROSINE-PROTEIN KINASE"/>
    <property type="match status" value="1"/>
</dbReference>
<sequence>MKLSRTESTFQKMTIRLLSRLEKSAVPSQHGKVVYVTSAGDQEGKSFISASLASHAASITDNRVLLIDANMESPTLHHFFDANEEAGLSDVLIDKEWQSIPYQTTDLDNLFLLSGGGQRRPGLLFKQHVMDAFLNTVKSQYDLIIVDSASIIRSGANSLANLADGIVIVIDASATRKQVLDFALGELNVSEDKILGAVLNKKLRYIPRFIYDRA</sequence>
<dbReference type="GO" id="GO:0004715">
    <property type="term" value="F:non-membrane spanning protein tyrosine kinase activity"/>
    <property type="evidence" value="ECO:0007669"/>
    <property type="project" value="UniProtKB-EC"/>
</dbReference>